<organism evidence="1 2">
    <name type="scientific">Dreissena polymorpha</name>
    <name type="common">Zebra mussel</name>
    <name type="synonym">Mytilus polymorpha</name>
    <dbReference type="NCBI Taxonomy" id="45954"/>
    <lineage>
        <taxon>Eukaryota</taxon>
        <taxon>Metazoa</taxon>
        <taxon>Spiralia</taxon>
        <taxon>Lophotrochozoa</taxon>
        <taxon>Mollusca</taxon>
        <taxon>Bivalvia</taxon>
        <taxon>Autobranchia</taxon>
        <taxon>Heteroconchia</taxon>
        <taxon>Euheterodonta</taxon>
        <taxon>Imparidentia</taxon>
        <taxon>Neoheterodontei</taxon>
        <taxon>Myida</taxon>
        <taxon>Dreissenoidea</taxon>
        <taxon>Dreissenidae</taxon>
        <taxon>Dreissena</taxon>
    </lineage>
</organism>
<dbReference type="AlphaFoldDB" id="A0A9D4D1A4"/>
<comment type="caution">
    <text evidence="1">The sequence shown here is derived from an EMBL/GenBank/DDBJ whole genome shotgun (WGS) entry which is preliminary data.</text>
</comment>
<dbReference type="EMBL" id="JAIWYP010000011">
    <property type="protein sequence ID" value="KAH3737233.1"/>
    <property type="molecule type" value="Genomic_DNA"/>
</dbReference>
<accession>A0A9D4D1A4</accession>
<proteinExistence type="predicted"/>
<reference evidence="1" key="2">
    <citation type="submission" date="2020-11" db="EMBL/GenBank/DDBJ databases">
        <authorList>
            <person name="McCartney M.A."/>
            <person name="Auch B."/>
            <person name="Kono T."/>
            <person name="Mallez S."/>
            <person name="Becker A."/>
            <person name="Gohl D.M."/>
            <person name="Silverstein K.A.T."/>
            <person name="Koren S."/>
            <person name="Bechman K.B."/>
            <person name="Herman A."/>
            <person name="Abrahante J.E."/>
            <person name="Garbe J."/>
        </authorList>
    </citation>
    <scope>NUCLEOTIDE SEQUENCE</scope>
    <source>
        <strain evidence="1">Duluth1</strain>
        <tissue evidence="1">Whole animal</tissue>
    </source>
</reference>
<evidence type="ECO:0000313" key="2">
    <source>
        <dbReference type="Proteomes" id="UP000828390"/>
    </source>
</evidence>
<protein>
    <submittedName>
        <fullName evidence="1">Uncharacterized protein</fullName>
    </submittedName>
</protein>
<dbReference type="Proteomes" id="UP000828390">
    <property type="component" value="Unassembled WGS sequence"/>
</dbReference>
<keyword evidence="2" id="KW-1185">Reference proteome</keyword>
<evidence type="ECO:0000313" key="1">
    <source>
        <dbReference type="EMBL" id="KAH3737233.1"/>
    </source>
</evidence>
<name>A0A9D4D1A4_DREPO</name>
<gene>
    <name evidence="1" type="ORF">DPMN_043815</name>
</gene>
<reference evidence="1" key="1">
    <citation type="journal article" date="2019" name="bioRxiv">
        <title>The Genome of the Zebra Mussel, Dreissena polymorpha: A Resource for Invasive Species Research.</title>
        <authorList>
            <person name="McCartney M.A."/>
            <person name="Auch B."/>
            <person name="Kono T."/>
            <person name="Mallez S."/>
            <person name="Zhang Y."/>
            <person name="Obille A."/>
            <person name="Becker A."/>
            <person name="Abrahante J.E."/>
            <person name="Garbe J."/>
            <person name="Badalamenti J.P."/>
            <person name="Herman A."/>
            <person name="Mangelson H."/>
            <person name="Liachko I."/>
            <person name="Sullivan S."/>
            <person name="Sone E.D."/>
            <person name="Koren S."/>
            <person name="Silverstein K.A.T."/>
            <person name="Beckman K.B."/>
            <person name="Gohl D.M."/>
        </authorList>
    </citation>
    <scope>NUCLEOTIDE SEQUENCE</scope>
    <source>
        <strain evidence="1">Duluth1</strain>
        <tissue evidence="1">Whole animal</tissue>
    </source>
</reference>
<sequence>MKKLEACSENIICEWQVDQVRKNQLVQALKRSNSRCKFLNYQTVSDTASCKIVPTRREQFIDEYTTTMFSPSVMDISVKCESMKQEFFSLKPEQIRQLKRLTIGQSDSAGRK</sequence>